<accession>A0A6A6RWR8</accession>
<name>A0A6A6RWR8_9PLEO</name>
<keyword evidence="4" id="KW-0539">Nucleus</keyword>
<evidence type="ECO:0000313" key="7">
    <source>
        <dbReference type="EMBL" id="KAF2639597.1"/>
    </source>
</evidence>
<feature type="region of interest" description="Disordered" evidence="5">
    <location>
        <begin position="586"/>
        <end position="608"/>
    </location>
</feature>
<dbReference type="InterPro" id="IPR001138">
    <property type="entry name" value="Zn2Cys6_DnaBD"/>
</dbReference>
<dbReference type="PROSITE" id="PS00463">
    <property type="entry name" value="ZN2_CY6_FUNGAL_1"/>
    <property type="match status" value="1"/>
</dbReference>
<gene>
    <name evidence="7" type="ORF">P280DRAFT_508037</name>
</gene>
<evidence type="ECO:0000256" key="1">
    <source>
        <dbReference type="ARBA" id="ARBA00022723"/>
    </source>
</evidence>
<dbReference type="AlphaFoldDB" id="A0A6A6RWR8"/>
<dbReference type="GO" id="GO:0006351">
    <property type="term" value="P:DNA-templated transcription"/>
    <property type="evidence" value="ECO:0007669"/>
    <property type="project" value="InterPro"/>
</dbReference>
<evidence type="ECO:0000313" key="8">
    <source>
        <dbReference type="Proteomes" id="UP000799753"/>
    </source>
</evidence>
<dbReference type="InterPro" id="IPR036864">
    <property type="entry name" value="Zn2-C6_fun-type_DNA-bd_sf"/>
</dbReference>
<protein>
    <recommendedName>
        <fullName evidence="6">Zn(2)-C6 fungal-type domain-containing protein</fullName>
    </recommendedName>
</protein>
<feature type="compositionally biased region" description="Low complexity" evidence="5">
    <location>
        <begin position="586"/>
        <end position="601"/>
    </location>
</feature>
<evidence type="ECO:0000256" key="4">
    <source>
        <dbReference type="ARBA" id="ARBA00023242"/>
    </source>
</evidence>
<dbReference type="InterPro" id="IPR007219">
    <property type="entry name" value="XnlR_reg_dom"/>
</dbReference>
<proteinExistence type="predicted"/>
<feature type="domain" description="Zn(2)-C6 fungal-type" evidence="6">
    <location>
        <begin position="23"/>
        <end position="53"/>
    </location>
</feature>
<reference evidence="7" key="1">
    <citation type="journal article" date="2020" name="Stud. Mycol.">
        <title>101 Dothideomycetes genomes: a test case for predicting lifestyles and emergence of pathogens.</title>
        <authorList>
            <person name="Haridas S."/>
            <person name="Albert R."/>
            <person name="Binder M."/>
            <person name="Bloem J."/>
            <person name="Labutti K."/>
            <person name="Salamov A."/>
            <person name="Andreopoulos B."/>
            <person name="Baker S."/>
            <person name="Barry K."/>
            <person name="Bills G."/>
            <person name="Bluhm B."/>
            <person name="Cannon C."/>
            <person name="Castanera R."/>
            <person name="Culley D."/>
            <person name="Daum C."/>
            <person name="Ezra D."/>
            <person name="Gonzalez J."/>
            <person name="Henrissat B."/>
            <person name="Kuo A."/>
            <person name="Liang C."/>
            <person name="Lipzen A."/>
            <person name="Lutzoni F."/>
            <person name="Magnuson J."/>
            <person name="Mondo S."/>
            <person name="Nolan M."/>
            <person name="Ohm R."/>
            <person name="Pangilinan J."/>
            <person name="Park H.-J."/>
            <person name="Ramirez L."/>
            <person name="Alfaro M."/>
            <person name="Sun H."/>
            <person name="Tritt A."/>
            <person name="Yoshinaga Y."/>
            <person name="Zwiers L.-H."/>
            <person name="Turgeon B."/>
            <person name="Goodwin S."/>
            <person name="Spatafora J."/>
            <person name="Crous P."/>
            <person name="Grigoriev I."/>
        </authorList>
    </citation>
    <scope>NUCLEOTIDE SEQUENCE</scope>
    <source>
        <strain evidence="7">CBS 473.64</strain>
    </source>
</reference>
<dbReference type="CDD" id="cd00067">
    <property type="entry name" value="GAL4"/>
    <property type="match status" value="1"/>
</dbReference>
<dbReference type="PANTHER" id="PTHR47840">
    <property type="entry name" value="ZN(II)2CYS6 TRANSCRIPTION FACTOR (EUROFUNG)-RELATED"/>
    <property type="match status" value="1"/>
</dbReference>
<evidence type="ECO:0000256" key="2">
    <source>
        <dbReference type="ARBA" id="ARBA00023015"/>
    </source>
</evidence>
<keyword evidence="2" id="KW-0805">Transcription regulation</keyword>
<evidence type="ECO:0000256" key="3">
    <source>
        <dbReference type="ARBA" id="ARBA00023163"/>
    </source>
</evidence>
<dbReference type="SUPFAM" id="SSF57701">
    <property type="entry name" value="Zn2/Cys6 DNA-binding domain"/>
    <property type="match status" value="1"/>
</dbReference>
<keyword evidence="1" id="KW-0479">Metal-binding</keyword>
<keyword evidence="3" id="KW-0804">Transcription</keyword>
<dbReference type="GO" id="GO:0008270">
    <property type="term" value="F:zinc ion binding"/>
    <property type="evidence" value="ECO:0007669"/>
    <property type="project" value="InterPro"/>
</dbReference>
<dbReference type="OrthoDB" id="5392779at2759"/>
<dbReference type="GO" id="GO:0003677">
    <property type="term" value="F:DNA binding"/>
    <property type="evidence" value="ECO:0007669"/>
    <property type="project" value="InterPro"/>
</dbReference>
<evidence type="ECO:0000259" key="6">
    <source>
        <dbReference type="PROSITE" id="PS00463"/>
    </source>
</evidence>
<dbReference type="GO" id="GO:0000981">
    <property type="term" value="F:DNA-binding transcription factor activity, RNA polymerase II-specific"/>
    <property type="evidence" value="ECO:0007669"/>
    <property type="project" value="InterPro"/>
</dbReference>
<dbReference type="CDD" id="cd12148">
    <property type="entry name" value="fungal_TF_MHR"/>
    <property type="match status" value="1"/>
</dbReference>
<dbReference type="Gene3D" id="4.10.240.10">
    <property type="entry name" value="Zn(2)-C6 fungal-type DNA-binding domain"/>
    <property type="match status" value="1"/>
</dbReference>
<sequence>MADISHSAADVPPTKRLRVGTKSCLECRRRKIRCIFEPRTSVCNSCHLHGAVCRPQKGAPIPGEPAGASDRTVERTETQVLHDRIAHLEGLMTQMLQNQENSTTQSTDAPHFRTPTYRISPQQGLNEVVNTNISNIPLTTPWKEDMLMPASSLGTEQTTNVRLNRPIPLPPPVLPTLADLAILFDHSEKHWPLWPTPTFDVTRLQKLIMGQREFNADTAHGNTQSGDDIVIAKRFLWIALCLTHYPLDRIRALNLPGARQQLLDQYTEYASAILGIYADTAGGIDELECYAIHWKIHFDIGKPRRAWQILRQGVTAAIQLGLHQPEFHKDDHEIAMWTSLWQSERQMSCMLGLPSCTTNGHPGTQLGDESTIEPTTIVHHKLSLVAGEINRRDLTDLKISYASIIRIEREIEAVRQFLPSLSADQSFAAYREAVSVNIRLHSISKLLNMPYMFQGVKSSRFRYNFNRAVDASRHSIKIWTNFRKLYDEYRSDCLDFEMFNSAIVILLAILSYRRDTKMPQDQTPDWTLICAASHSLRHTVSKLDSCVARQCADTLDILIATCHEYAFLQEDFTVTIPYFGRVKLQTPSSQHTPSTTQTSSPKIKQEQSLSNLSLEYDSPRIEFSSQTHGTFGQIAPMPFSSGDELGVDWFRISVDESSYDWFQEYPCYEEV</sequence>
<evidence type="ECO:0000256" key="5">
    <source>
        <dbReference type="SAM" id="MobiDB-lite"/>
    </source>
</evidence>
<keyword evidence="8" id="KW-1185">Reference proteome</keyword>
<dbReference type="SMART" id="SM00906">
    <property type="entry name" value="Fungal_trans"/>
    <property type="match status" value="1"/>
</dbReference>
<dbReference type="EMBL" id="MU006786">
    <property type="protein sequence ID" value="KAF2639597.1"/>
    <property type="molecule type" value="Genomic_DNA"/>
</dbReference>
<dbReference type="Proteomes" id="UP000799753">
    <property type="component" value="Unassembled WGS sequence"/>
</dbReference>
<dbReference type="PANTHER" id="PTHR47840:SF1">
    <property type="entry name" value="ZN(II)2CYS6 TRANSCRIPTION FACTOR (EUROFUNG)"/>
    <property type="match status" value="1"/>
</dbReference>
<organism evidence="7 8">
    <name type="scientific">Massarina eburnea CBS 473.64</name>
    <dbReference type="NCBI Taxonomy" id="1395130"/>
    <lineage>
        <taxon>Eukaryota</taxon>
        <taxon>Fungi</taxon>
        <taxon>Dikarya</taxon>
        <taxon>Ascomycota</taxon>
        <taxon>Pezizomycotina</taxon>
        <taxon>Dothideomycetes</taxon>
        <taxon>Pleosporomycetidae</taxon>
        <taxon>Pleosporales</taxon>
        <taxon>Massarineae</taxon>
        <taxon>Massarinaceae</taxon>
        <taxon>Massarina</taxon>
    </lineage>
</organism>